<dbReference type="AlphaFoldDB" id="A0A2M6WY69"/>
<evidence type="ECO:0008006" key="4">
    <source>
        <dbReference type="Google" id="ProtNLM"/>
    </source>
</evidence>
<accession>A0A2M6WY69</accession>
<organism evidence="2 3">
    <name type="scientific">Candidatus Andersenbacteria bacterium CG10_big_fil_rev_8_21_14_0_10_54_11</name>
    <dbReference type="NCBI Taxonomy" id="1974485"/>
    <lineage>
        <taxon>Bacteria</taxon>
        <taxon>Candidatus Anderseniibacteriota</taxon>
    </lineage>
</organism>
<keyword evidence="1" id="KW-0472">Membrane</keyword>
<feature type="transmembrane region" description="Helical" evidence="1">
    <location>
        <begin position="50"/>
        <end position="68"/>
    </location>
</feature>
<keyword evidence="1" id="KW-0812">Transmembrane</keyword>
<protein>
    <recommendedName>
        <fullName evidence="4">DUF2214 domain-containing protein</fullName>
    </recommendedName>
</protein>
<name>A0A2M6WY69_9BACT</name>
<feature type="transmembrane region" description="Helical" evidence="1">
    <location>
        <begin position="6"/>
        <end position="29"/>
    </location>
</feature>
<evidence type="ECO:0000313" key="3">
    <source>
        <dbReference type="Proteomes" id="UP000230731"/>
    </source>
</evidence>
<evidence type="ECO:0000256" key="1">
    <source>
        <dbReference type="SAM" id="Phobius"/>
    </source>
</evidence>
<gene>
    <name evidence="2" type="ORF">COT71_04585</name>
</gene>
<sequence>MTVPVLTIIHVFGVVLGMGGALMSDLMFFSSVRDRRITKTELRFMRIGSLMVWAGLAVLIVSGSSLFAGRPAYYLASPKFLLKMTVVAVIVFNGVVFHRYHIPRMHRHAGHHFPSSDEFMRARPWLLISGAVSFSSWLTAFLLGSLRSIPLTYVQGVLLYAAVLAVAMSGALLLRSRLLPHHRE</sequence>
<feature type="transmembrane region" description="Helical" evidence="1">
    <location>
        <begin position="125"/>
        <end position="146"/>
    </location>
</feature>
<dbReference type="Proteomes" id="UP000230731">
    <property type="component" value="Unassembled WGS sequence"/>
</dbReference>
<feature type="transmembrane region" description="Helical" evidence="1">
    <location>
        <begin position="152"/>
        <end position="174"/>
    </location>
</feature>
<reference evidence="3" key="1">
    <citation type="submission" date="2017-09" db="EMBL/GenBank/DDBJ databases">
        <title>Depth-based differentiation of microbial function through sediment-hosted aquifers and enrichment of novel symbionts in the deep terrestrial subsurface.</title>
        <authorList>
            <person name="Probst A.J."/>
            <person name="Ladd B."/>
            <person name="Jarett J.K."/>
            <person name="Geller-Mcgrath D.E."/>
            <person name="Sieber C.M.K."/>
            <person name="Emerson J.B."/>
            <person name="Anantharaman K."/>
            <person name="Thomas B.C."/>
            <person name="Malmstrom R."/>
            <person name="Stieglmeier M."/>
            <person name="Klingl A."/>
            <person name="Woyke T."/>
            <person name="Ryan C.M."/>
            <person name="Banfield J.F."/>
        </authorList>
    </citation>
    <scope>NUCLEOTIDE SEQUENCE [LARGE SCALE GENOMIC DNA]</scope>
</reference>
<feature type="transmembrane region" description="Helical" evidence="1">
    <location>
        <begin position="80"/>
        <end position="97"/>
    </location>
</feature>
<keyword evidence="1" id="KW-1133">Transmembrane helix</keyword>
<evidence type="ECO:0000313" key="2">
    <source>
        <dbReference type="EMBL" id="PIT97729.1"/>
    </source>
</evidence>
<dbReference type="EMBL" id="PEZP01000049">
    <property type="protein sequence ID" value="PIT97729.1"/>
    <property type="molecule type" value="Genomic_DNA"/>
</dbReference>
<proteinExistence type="predicted"/>
<comment type="caution">
    <text evidence="2">The sequence shown here is derived from an EMBL/GenBank/DDBJ whole genome shotgun (WGS) entry which is preliminary data.</text>
</comment>